<dbReference type="RefSeq" id="XP_009547215.1">
    <property type="nucleotide sequence ID" value="XM_009548920.1"/>
</dbReference>
<reference evidence="3 4" key="1">
    <citation type="journal article" date="2012" name="New Phytol.">
        <title>Insight into trade-off between wood decay and parasitism from the genome of a fungal forest pathogen.</title>
        <authorList>
            <person name="Olson A."/>
            <person name="Aerts A."/>
            <person name="Asiegbu F."/>
            <person name="Belbahri L."/>
            <person name="Bouzid O."/>
            <person name="Broberg A."/>
            <person name="Canback B."/>
            <person name="Coutinho P.M."/>
            <person name="Cullen D."/>
            <person name="Dalman K."/>
            <person name="Deflorio G."/>
            <person name="van Diepen L.T."/>
            <person name="Dunand C."/>
            <person name="Duplessis S."/>
            <person name="Durling M."/>
            <person name="Gonthier P."/>
            <person name="Grimwood J."/>
            <person name="Fossdal C.G."/>
            <person name="Hansson D."/>
            <person name="Henrissat B."/>
            <person name="Hietala A."/>
            <person name="Himmelstrand K."/>
            <person name="Hoffmeister D."/>
            <person name="Hogberg N."/>
            <person name="James T.Y."/>
            <person name="Karlsson M."/>
            <person name="Kohler A."/>
            <person name="Kues U."/>
            <person name="Lee Y.H."/>
            <person name="Lin Y.C."/>
            <person name="Lind M."/>
            <person name="Lindquist E."/>
            <person name="Lombard V."/>
            <person name="Lucas S."/>
            <person name="Lunden K."/>
            <person name="Morin E."/>
            <person name="Murat C."/>
            <person name="Park J."/>
            <person name="Raffaello T."/>
            <person name="Rouze P."/>
            <person name="Salamov A."/>
            <person name="Schmutz J."/>
            <person name="Solheim H."/>
            <person name="Stahlberg J."/>
            <person name="Velez H."/>
            <person name="de Vries R.P."/>
            <person name="Wiebenga A."/>
            <person name="Woodward S."/>
            <person name="Yakovlev I."/>
            <person name="Garbelotto M."/>
            <person name="Martin F."/>
            <person name="Grigoriev I.V."/>
            <person name="Stenlid J."/>
        </authorList>
    </citation>
    <scope>NUCLEOTIDE SEQUENCE [LARGE SCALE GENOMIC DNA]</scope>
    <source>
        <strain evidence="3 4">TC 32-1</strain>
    </source>
</reference>
<feature type="transmembrane region" description="Helical" evidence="2">
    <location>
        <begin position="244"/>
        <end position="264"/>
    </location>
</feature>
<keyword evidence="2" id="KW-1133">Transmembrane helix</keyword>
<evidence type="ECO:0000256" key="1">
    <source>
        <dbReference type="SAM" id="MobiDB-lite"/>
    </source>
</evidence>
<gene>
    <name evidence="3" type="ORF">HETIRDRAFT_476090</name>
</gene>
<dbReference type="KEGG" id="hir:HETIRDRAFT_476090"/>
<name>W4K523_HETIT</name>
<keyword evidence="4" id="KW-1185">Reference proteome</keyword>
<dbReference type="HOGENOM" id="CLU_044614_3_3_1"/>
<sequence length="347" mass="38427">MGISVDTAELLDLFLETFAFGIFLTLSCITIPALGWSRRDCSRPARFLLPVACFMLVIGTAHVIIQFIRVLRFFHHPDGYPENSSVGYFENVADPLFIAKSVLYGIQTLLGDSVIIWRCYIVYDKRLILVALPLLFTIPALIAGVLILNIMSHLLRADLPDIVNDGQKGQFTKCLTIYFVMTLLINIYCTGAIIWRIYSTSRFQRFFGKLRPTVIILVESGALYTSSIIAYLCTYLSSPTSAGQWAALDIITPLVGIVFCLIILQAKFHPGSWALDTEPDFIDTTSPGVGHWNARGSLGNMGGVDVGSAPTTGRPRTSIALEFSIREPQKRDEREVDCGESSGHYSL</sequence>
<protein>
    <submittedName>
        <fullName evidence="3">Uncharacterized protein</fullName>
    </submittedName>
</protein>
<feature type="region of interest" description="Disordered" evidence="1">
    <location>
        <begin position="327"/>
        <end position="347"/>
    </location>
</feature>
<proteinExistence type="predicted"/>
<dbReference type="GeneID" id="20677661"/>
<keyword evidence="2" id="KW-0472">Membrane</keyword>
<dbReference type="EMBL" id="KI925459">
    <property type="protein sequence ID" value="ETW80470.1"/>
    <property type="molecule type" value="Genomic_DNA"/>
</dbReference>
<accession>W4K523</accession>
<dbReference type="OrthoDB" id="3357408at2759"/>
<feature type="transmembrane region" description="Helical" evidence="2">
    <location>
        <begin position="175"/>
        <end position="198"/>
    </location>
</feature>
<dbReference type="Proteomes" id="UP000030671">
    <property type="component" value="Unassembled WGS sequence"/>
</dbReference>
<dbReference type="InParanoid" id="W4K523"/>
<feature type="transmembrane region" description="Helical" evidence="2">
    <location>
        <begin position="210"/>
        <end position="232"/>
    </location>
</feature>
<feature type="transmembrane region" description="Helical" evidence="2">
    <location>
        <begin position="47"/>
        <end position="68"/>
    </location>
</feature>
<feature type="transmembrane region" description="Helical" evidence="2">
    <location>
        <begin position="127"/>
        <end position="155"/>
    </location>
</feature>
<evidence type="ECO:0000313" key="3">
    <source>
        <dbReference type="EMBL" id="ETW80470.1"/>
    </source>
</evidence>
<dbReference type="AlphaFoldDB" id="W4K523"/>
<feature type="transmembrane region" description="Helical" evidence="2">
    <location>
        <begin position="13"/>
        <end position="35"/>
    </location>
</feature>
<feature type="transmembrane region" description="Helical" evidence="2">
    <location>
        <begin position="102"/>
        <end position="120"/>
    </location>
</feature>
<organism evidence="3 4">
    <name type="scientific">Heterobasidion irregulare (strain TC 32-1)</name>
    <dbReference type="NCBI Taxonomy" id="747525"/>
    <lineage>
        <taxon>Eukaryota</taxon>
        <taxon>Fungi</taxon>
        <taxon>Dikarya</taxon>
        <taxon>Basidiomycota</taxon>
        <taxon>Agaricomycotina</taxon>
        <taxon>Agaricomycetes</taxon>
        <taxon>Russulales</taxon>
        <taxon>Bondarzewiaceae</taxon>
        <taxon>Heterobasidion</taxon>
        <taxon>Heterobasidion annosum species complex</taxon>
    </lineage>
</organism>
<evidence type="ECO:0000313" key="4">
    <source>
        <dbReference type="Proteomes" id="UP000030671"/>
    </source>
</evidence>
<keyword evidence="2" id="KW-0812">Transmembrane</keyword>
<feature type="compositionally biased region" description="Basic and acidic residues" evidence="1">
    <location>
        <begin position="327"/>
        <end position="337"/>
    </location>
</feature>
<evidence type="ECO:0000256" key="2">
    <source>
        <dbReference type="SAM" id="Phobius"/>
    </source>
</evidence>